<evidence type="ECO:0000256" key="4">
    <source>
        <dbReference type="ARBA" id="ARBA00022722"/>
    </source>
</evidence>
<dbReference type="EMBL" id="CP063407">
    <property type="protein sequence ID" value="QSZ33186.1"/>
    <property type="molecule type" value="Genomic_DNA"/>
</dbReference>
<evidence type="ECO:0000259" key="8">
    <source>
        <dbReference type="PROSITE" id="PS50879"/>
    </source>
</evidence>
<keyword evidence="7" id="KW-0378">Hydrolase</keyword>
<dbReference type="Proteomes" id="UP000672032">
    <property type="component" value="Chromosome 3"/>
</dbReference>
<dbReference type="PANTHER" id="PTHR10642:SF26">
    <property type="entry name" value="RIBONUCLEASE H1"/>
    <property type="match status" value="1"/>
</dbReference>
<dbReference type="InterPro" id="IPR036397">
    <property type="entry name" value="RNaseH_sf"/>
</dbReference>
<evidence type="ECO:0000256" key="6">
    <source>
        <dbReference type="ARBA" id="ARBA00022759"/>
    </source>
</evidence>
<dbReference type="InterPro" id="IPR050092">
    <property type="entry name" value="RNase_H"/>
</dbReference>
<evidence type="ECO:0000256" key="3">
    <source>
        <dbReference type="ARBA" id="ARBA00012180"/>
    </source>
</evidence>
<dbReference type="GO" id="GO:0046872">
    <property type="term" value="F:metal ion binding"/>
    <property type="evidence" value="ECO:0007669"/>
    <property type="project" value="UniProtKB-KW"/>
</dbReference>
<evidence type="ECO:0000256" key="2">
    <source>
        <dbReference type="ARBA" id="ARBA00005300"/>
    </source>
</evidence>
<dbReference type="SUPFAM" id="SSF53098">
    <property type="entry name" value="Ribonuclease H-like"/>
    <property type="match status" value="1"/>
</dbReference>
<accession>A0A8A3PDP8</accession>
<dbReference type="Pfam" id="PF00075">
    <property type="entry name" value="RNase_H"/>
    <property type="match status" value="1"/>
</dbReference>
<keyword evidence="4" id="KW-0540">Nuclease</keyword>
<keyword evidence="5" id="KW-0479">Metal-binding</keyword>
<keyword evidence="10" id="KW-1185">Reference proteome</keyword>
<dbReference type="CDD" id="cd13934">
    <property type="entry name" value="RNase_H_Dikarya_like"/>
    <property type="match status" value="1"/>
</dbReference>
<dbReference type="PROSITE" id="PS50879">
    <property type="entry name" value="RNASE_H_1"/>
    <property type="match status" value="1"/>
</dbReference>
<feature type="domain" description="RNase H type-1" evidence="8">
    <location>
        <begin position="69"/>
        <end position="212"/>
    </location>
</feature>
<dbReference type="GO" id="GO:0043137">
    <property type="term" value="P:DNA replication, removal of RNA primer"/>
    <property type="evidence" value="ECO:0007669"/>
    <property type="project" value="TreeGrafter"/>
</dbReference>
<evidence type="ECO:0000313" key="10">
    <source>
        <dbReference type="Proteomes" id="UP000672032"/>
    </source>
</evidence>
<comment type="catalytic activity">
    <reaction evidence="1">
        <text>Endonucleolytic cleavage to 5'-phosphomonoester.</text>
        <dbReference type="EC" id="3.1.26.4"/>
    </reaction>
</comment>
<dbReference type="InterPro" id="IPR012337">
    <property type="entry name" value="RNaseH-like_sf"/>
</dbReference>
<dbReference type="InterPro" id="IPR002156">
    <property type="entry name" value="RNaseH_domain"/>
</dbReference>
<organism evidence="9 10">
    <name type="scientific">Monilinia vaccinii-corymbosi</name>
    <dbReference type="NCBI Taxonomy" id="61207"/>
    <lineage>
        <taxon>Eukaryota</taxon>
        <taxon>Fungi</taxon>
        <taxon>Dikarya</taxon>
        <taxon>Ascomycota</taxon>
        <taxon>Pezizomycotina</taxon>
        <taxon>Leotiomycetes</taxon>
        <taxon>Helotiales</taxon>
        <taxon>Sclerotiniaceae</taxon>
        <taxon>Monilinia</taxon>
    </lineage>
</organism>
<name>A0A8A3PDP8_9HELO</name>
<reference evidence="9" key="1">
    <citation type="submission" date="2020-10" db="EMBL/GenBank/DDBJ databases">
        <title>Genome Sequence of Monilinia vaccinii-corymbosi Sheds Light on Mummy Berry Disease Infection of Blueberry and Mating Type.</title>
        <authorList>
            <person name="Yow A.G."/>
            <person name="Zhang Y."/>
            <person name="Bansal K."/>
            <person name="Eacker S.M."/>
            <person name="Sullivan S."/>
            <person name="Liachko I."/>
            <person name="Cubeta M.A."/>
            <person name="Rollins J.A."/>
            <person name="Ashrafi H."/>
        </authorList>
    </citation>
    <scope>NUCLEOTIDE SEQUENCE</scope>
    <source>
        <strain evidence="9">RL-1</strain>
    </source>
</reference>
<dbReference type="GO" id="GO:0003676">
    <property type="term" value="F:nucleic acid binding"/>
    <property type="evidence" value="ECO:0007669"/>
    <property type="project" value="InterPro"/>
</dbReference>
<dbReference type="EC" id="3.1.26.4" evidence="3"/>
<comment type="similarity">
    <text evidence="2">Belongs to the RNase H family.</text>
</comment>
<dbReference type="Gene3D" id="3.30.420.10">
    <property type="entry name" value="Ribonuclease H-like superfamily/Ribonuclease H"/>
    <property type="match status" value="1"/>
</dbReference>
<keyword evidence="6" id="KW-0255">Endonuclease</keyword>
<gene>
    <name evidence="9" type="ORF">DSL72_002772</name>
</gene>
<proteinExistence type="inferred from homology"/>
<dbReference type="PANTHER" id="PTHR10642">
    <property type="entry name" value="RIBONUCLEASE H1"/>
    <property type="match status" value="1"/>
</dbReference>
<evidence type="ECO:0000256" key="1">
    <source>
        <dbReference type="ARBA" id="ARBA00000077"/>
    </source>
</evidence>
<protein>
    <recommendedName>
        <fullName evidence="3">ribonuclease H</fullName>
        <ecNumber evidence="3">3.1.26.4</ecNumber>
    </recommendedName>
</protein>
<sequence>MAHEYGWSAGPIIRQSAISAAAITHMPYPVYPRESYPIPTITRFVPPCSTDTPKELLIGEEGHCRLRANRFESVIFTDGACRGNGLADATGGCGLVISPDHTVCFRLQDTGPTGETHSPTSNRAELRAENRLIIATDSKYVVLGITERIHAWIRRGWRTNAGPPVKNQDLWKKLIDQVKKLRTIPPRGTVVSFWRIPREWNVADYYAKKGAMLKEAPIYETFTGVHWESKHLWGMEREVVFGNLEDGEQPEEILQYACLPIKVIAYLYAR</sequence>
<dbReference type="AlphaFoldDB" id="A0A8A3PDP8"/>
<evidence type="ECO:0000313" key="9">
    <source>
        <dbReference type="EMBL" id="QSZ33186.1"/>
    </source>
</evidence>
<evidence type="ECO:0000256" key="5">
    <source>
        <dbReference type="ARBA" id="ARBA00022723"/>
    </source>
</evidence>
<evidence type="ECO:0000256" key="7">
    <source>
        <dbReference type="ARBA" id="ARBA00022801"/>
    </source>
</evidence>
<dbReference type="OrthoDB" id="407198at2759"/>
<dbReference type="GO" id="GO:0004523">
    <property type="term" value="F:RNA-DNA hybrid ribonuclease activity"/>
    <property type="evidence" value="ECO:0007669"/>
    <property type="project" value="UniProtKB-EC"/>
</dbReference>